<accession>A0A6M3IWX8</accession>
<proteinExistence type="predicted"/>
<gene>
    <name evidence="1" type="ORF">MM415B00927_0008</name>
</gene>
<organism evidence="1">
    <name type="scientific">viral metagenome</name>
    <dbReference type="NCBI Taxonomy" id="1070528"/>
    <lineage>
        <taxon>unclassified sequences</taxon>
        <taxon>metagenomes</taxon>
        <taxon>organismal metagenomes</taxon>
    </lineage>
</organism>
<evidence type="ECO:0000313" key="1">
    <source>
        <dbReference type="EMBL" id="QJA61521.1"/>
    </source>
</evidence>
<protein>
    <submittedName>
        <fullName evidence="1">Uncharacterized protein</fullName>
    </submittedName>
</protein>
<reference evidence="1" key="1">
    <citation type="submission" date="2020-03" db="EMBL/GenBank/DDBJ databases">
        <title>The deep terrestrial virosphere.</title>
        <authorList>
            <person name="Holmfeldt K."/>
            <person name="Nilsson E."/>
            <person name="Simone D."/>
            <person name="Lopez-Fernandez M."/>
            <person name="Wu X."/>
            <person name="de Brujin I."/>
            <person name="Lundin D."/>
            <person name="Andersson A."/>
            <person name="Bertilsson S."/>
            <person name="Dopson M."/>
        </authorList>
    </citation>
    <scope>NUCLEOTIDE SEQUENCE</scope>
    <source>
        <strain evidence="1">MM415B00927</strain>
    </source>
</reference>
<sequence>MGISAGRYFSELEDREIARCIETAQRNGHSAYEADNCDDGSVGCHDCPFDYNTNHPEDGNP</sequence>
<dbReference type="AlphaFoldDB" id="A0A6M3IWX8"/>
<name>A0A6M3IWX8_9ZZZZ</name>
<dbReference type="EMBL" id="MT141444">
    <property type="protein sequence ID" value="QJA61521.1"/>
    <property type="molecule type" value="Genomic_DNA"/>
</dbReference>